<reference evidence="2 3" key="1">
    <citation type="submission" date="2018-04" db="EMBL/GenBank/DDBJ databases">
        <authorList>
            <person name="Vogel A."/>
        </authorList>
    </citation>
    <scope>NUCLEOTIDE SEQUENCE [LARGE SCALE GENOMIC DNA]</scope>
</reference>
<proteinExistence type="predicted"/>
<organism evidence="2 3">
    <name type="scientific">Cuscuta campestris</name>
    <dbReference type="NCBI Taxonomy" id="132261"/>
    <lineage>
        <taxon>Eukaryota</taxon>
        <taxon>Viridiplantae</taxon>
        <taxon>Streptophyta</taxon>
        <taxon>Embryophyta</taxon>
        <taxon>Tracheophyta</taxon>
        <taxon>Spermatophyta</taxon>
        <taxon>Magnoliopsida</taxon>
        <taxon>eudicotyledons</taxon>
        <taxon>Gunneridae</taxon>
        <taxon>Pentapetalae</taxon>
        <taxon>asterids</taxon>
        <taxon>lamiids</taxon>
        <taxon>Solanales</taxon>
        <taxon>Convolvulaceae</taxon>
        <taxon>Cuscuteae</taxon>
        <taxon>Cuscuta</taxon>
        <taxon>Cuscuta subgen. Grammica</taxon>
        <taxon>Cuscuta sect. Cleistogrammica</taxon>
    </lineage>
</organism>
<name>A0A484N1G7_9ASTE</name>
<dbReference type="Proteomes" id="UP000595140">
    <property type="component" value="Unassembled WGS sequence"/>
</dbReference>
<feature type="transmembrane region" description="Helical" evidence="1">
    <location>
        <begin position="59"/>
        <end position="81"/>
    </location>
</feature>
<gene>
    <name evidence="2" type="ORF">CCAM_LOCUS36708</name>
</gene>
<accession>A0A484N1G7</accession>
<dbReference type="EMBL" id="OOIL02005488">
    <property type="protein sequence ID" value="VFQ94932.1"/>
    <property type="molecule type" value="Genomic_DNA"/>
</dbReference>
<dbReference type="AlphaFoldDB" id="A0A484N1G7"/>
<keyword evidence="1" id="KW-0472">Membrane</keyword>
<feature type="transmembrane region" description="Helical" evidence="1">
    <location>
        <begin position="93"/>
        <end position="112"/>
    </location>
</feature>
<evidence type="ECO:0000256" key="1">
    <source>
        <dbReference type="SAM" id="Phobius"/>
    </source>
</evidence>
<protein>
    <submittedName>
        <fullName evidence="2">Uncharacterized protein</fullName>
    </submittedName>
</protein>
<keyword evidence="1" id="KW-0812">Transmembrane</keyword>
<sequence>MVWRVLQLVLEVFLLEKKLEPGAGNWSSIGAGKPLDAAVVLVLGAAVLVSRGWNDDELVVFDVGTFVGSIMELNSFLVACPCLGRFSFKSTRFCLMCGGCPVIFFTLSVGVFDELGLSWL</sequence>
<evidence type="ECO:0000313" key="3">
    <source>
        <dbReference type="Proteomes" id="UP000595140"/>
    </source>
</evidence>
<keyword evidence="1" id="KW-1133">Transmembrane helix</keyword>
<evidence type="ECO:0000313" key="2">
    <source>
        <dbReference type="EMBL" id="VFQ94932.1"/>
    </source>
</evidence>
<keyword evidence="3" id="KW-1185">Reference proteome</keyword>